<dbReference type="EMBL" id="QJRE01000118">
    <property type="protein sequence ID" value="NWL49270.1"/>
    <property type="molecule type" value="Genomic_DNA"/>
</dbReference>
<reference evidence="1 2" key="1">
    <citation type="submission" date="2018-06" db="EMBL/GenBank/DDBJ databases">
        <title>Bacteria isolated from soil of Wuhan.</title>
        <authorList>
            <person name="Xiang W."/>
            <person name="Huang C."/>
        </authorList>
    </citation>
    <scope>NUCLEOTIDE SEQUENCE [LARGE SCALE GENOMIC DNA]</scope>
    <source>
        <strain evidence="2">xwS4</strain>
    </source>
</reference>
<dbReference type="Proteomes" id="UP000704738">
    <property type="component" value="Unassembled WGS sequence"/>
</dbReference>
<proteinExistence type="predicted"/>
<sequence>MRHTVAAILKKWSLPMTVQVTERDESRMSHEGLAAGVRIWDVYQQGQLVGMFHNEHEAHQYRVELEDLENQRATQ</sequence>
<organism evidence="1 2">
    <name type="scientific">Pseudomonas hunanensis</name>
    <dbReference type="NCBI Taxonomy" id="1247546"/>
    <lineage>
        <taxon>Bacteria</taxon>
        <taxon>Pseudomonadati</taxon>
        <taxon>Pseudomonadota</taxon>
        <taxon>Gammaproteobacteria</taxon>
        <taxon>Pseudomonadales</taxon>
        <taxon>Pseudomonadaceae</taxon>
        <taxon>Pseudomonas</taxon>
    </lineage>
</organism>
<protein>
    <submittedName>
        <fullName evidence="1">Uncharacterized protein</fullName>
    </submittedName>
</protein>
<name>A0ABD6N9V6_9PSED</name>
<gene>
    <name evidence="1" type="ORF">DM819_26230</name>
</gene>
<evidence type="ECO:0000313" key="2">
    <source>
        <dbReference type="Proteomes" id="UP000704738"/>
    </source>
</evidence>
<accession>A0ABD6N9V6</accession>
<dbReference type="AlphaFoldDB" id="A0ABD6N9V6"/>
<comment type="caution">
    <text evidence="1">The sequence shown here is derived from an EMBL/GenBank/DDBJ whole genome shotgun (WGS) entry which is preliminary data.</text>
</comment>
<evidence type="ECO:0000313" key="1">
    <source>
        <dbReference type="EMBL" id="NWL49270.1"/>
    </source>
</evidence>